<dbReference type="AlphaFoldDB" id="A0AAE3R9F8"/>
<sequence length="461" mass="53262">MEALYQTVKQRKRPEDVAEMILTLLEGELTQDEKRMLEKAAQGSLKKHFYAYTSMAQDFFKPIGAEKQVKKTVELFRLNNANTIDADDPVAVEAFIQEISPMIYKDMGKNHYLNDRLNKMQRQAEGMDISKRQYNKLFRRLRFMEKKLRKMNRMAQKSEYEQVAKHGLAHRLSYEEFIKDKYTACFIAYYTTRCNLRSEFTISGQQRPYDEIADMLYKKCTREQSVHQILRNHIFRKDVSAIVNTPNYKAISYVYPDPKVLAHLSDVEKGELLGQWTSVLQEIAEFLAQLWEENTINRTTMVVKRGNDSSTWNHTAGAWNKARDAWMNLIYALGLEFILDQMCFGKVLRLMAADVVAWHYRAGGKLDPNTEVWSKIPLPWEVFREKEICTRSLVKEACHNAGLDAEQSGWIAPRPHGVVAFRPTPELVHGVSVGSPFLASILRKHGYFSGKGLKKVEIEAG</sequence>
<proteinExistence type="predicted"/>
<gene>
    <name evidence="2" type="ORF">QNI22_37195</name>
</gene>
<comment type="caution">
    <text evidence="2">The sequence shown here is derived from an EMBL/GenBank/DDBJ whole genome shotgun (WGS) entry which is preliminary data.</text>
</comment>
<evidence type="ECO:0000256" key="1">
    <source>
        <dbReference type="SAM" id="Coils"/>
    </source>
</evidence>
<keyword evidence="1" id="KW-0175">Coiled coil</keyword>
<keyword evidence="3" id="KW-1185">Reference proteome</keyword>
<accession>A0AAE3R9F8</accession>
<organism evidence="2 3">
    <name type="scientific">Xanthocytophaga agilis</name>
    <dbReference type="NCBI Taxonomy" id="3048010"/>
    <lineage>
        <taxon>Bacteria</taxon>
        <taxon>Pseudomonadati</taxon>
        <taxon>Bacteroidota</taxon>
        <taxon>Cytophagia</taxon>
        <taxon>Cytophagales</taxon>
        <taxon>Rhodocytophagaceae</taxon>
        <taxon>Xanthocytophaga</taxon>
    </lineage>
</organism>
<protein>
    <submittedName>
        <fullName evidence="2">Uncharacterized protein</fullName>
    </submittedName>
</protein>
<dbReference type="RefSeq" id="WP_314519244.1">
    <property type="nucleotide sequence ID" value="NZ_JASJOU010000022.1"/>
</dbReference>
<reference evidence="2" key="1">
    <citation type="submission" date="2023-05" db="EMBL/GenBank/DDBJ databases">
        <authorList>
            <person name="Zhang X."/>
        </authorList>
    </citation>
    <scope>NUCLEOTIDE SEQUENCE</scope>
    <source>
        <strain evidence="2">BD1B2-1</strain>
    </source>
</reference>
<evidence type="ECO:0000313" key="2">
    <source>
        <dbReference type="EMBL" id="MDJ1506351.1"/>
    </source>
</evidence>
<dbReference type="Proteomes" id="UP001232063">
    <property type="component" value="Unassembled WGS sequence"/>
</dbReference>
<dbReference type="EMBL" id="JASJOU010000022">
    <property type="protein sequence ID" value="MDJ1506351.1"/>
    <property type="molecule type" value="Genomic_DNA"/>
</dbReference>
<name>A0AAE3R9F8_9BACT</name>
<feature type="coiled-coil region" evidence="1">
    <location>
        <begin position="134"/>
        <end position="161"/>
    </location>
</feature>
<evidence type="ECO:0000313" key="3">
    <source>
        <dbReference type="Proteomes" id="UP001232063"/>
    </source>
</evidence>